<feature type="compositionally biased region" description="Polar residues" evidence="13">
    <location>
        <begin position="886"/>
        <end position="903"/>
    </location>
</feature>
<sequence>MAQPPRKRRKSSSTQATTTLSGDDDSAQSSNMKVVVRVRPPNASELDDQKARTIVRVMDEHLLVFDPKDDDVSPNYYHGKRKRRDLLTRKNKDLKFIFDRVFNDMTSQQEVYESTTKVIVDGVLNGYNCSVFAYGATGAGKTFTMLGSPQKPGVIFLTMMDLYQRIDQMQSEKICDVAVSYLEVYNETIRDLLVPSGTLAVREDPQKGVVVSGLTLHKPRSAEELIHMLEYGNQNRTQHPTDANATSSRSHAVFQVFVRQKDRTANISSDVRVAKMSLIDLAGSERATVTTNRGARFREGANINKSLLALGNCINALADPQYKGHIPYRNSKLTRLLKDSLGGNCRTVMIAAVSPSSLSYEDTHNTLKYANRAKNIRCTLKKNVVSVDFHVSRYAQICEELRKEVAELKNKIKGYEEGSQPPPPPAVDDAQQAEINRLQGILHSVFKERHIIRKDLQELEMSHCELKVKVHRKERDQDRVKAISSDNLKATGRLERAIAAAKTRQAVFQDRLETAEKRMKENCETLEKVEEELRGQGTEGELPEAVQSFLHTRHLEVEVKDLRKQVKHLKKFAKSQEKDSQASEKLIMSLLVMARRQYFLLKGAGMATSDVTSEFEAVQRMVEGEKEVMWADQSMLGDRTQTGLDLTEVLDLSVMSVVSATPPSGKTPCRTPVQLQPKRVLLTDSNAATTSCTPKGTITTPSPLRVVATPLRVPVSDKKTVQQPPTPQRVAVPSPSVSTPQRVLVQSTPTVPMPMRVPVVPSTTTQTTPAVSNGITQGTLTKALPGRVAASTVTKSTVTKTTTGPVRVHGKPDRKPQSSRALFTEQTQPNRTDECTVLQLQLGPGPLATSSMMSEDSLNLPYDKTMVLSSSQTVSRPEDLPVVKQEASSEGSASGTMEQMQEGQDVTYVQAVSTHTPNNQSAAKKAKLDQSYVIMGDPSTPAVETEEKNTGGDERRMTFTKDDLRPEGQENTASCSTFPTPGHTTAGKRRSLGDVNPPAAAGQHVEQLRKVGLPSMMDKGTFPPPKKPSYMSLTASAAFKRKKHRRSVSSRENFTSKEKQSPVAKETTKPAGTRRKFGFRRSLAHSRSKSAGNLLRWHGNQTSSSRLPVRTPTKL</sequence>
<dbReference type="InterPro" id="IPR001752">
    <property type="entry name" value="Kinesin_motor_dom"/>
</dbReference>
<feature type="compositionally biased region" description="Polar residues" evidence="13">
    <location>
        <begin position="818"/>
        <end position="829"/>
    </location>
</feature>
<feature type="region of interest" description="Disordered" evidence="13">
    <location>
        <begin position="1037"/>
        <end position="1115"/>
    </location>
</feature>
<keyword evidence="15" id="KW-1185">Reference proteome</keyword>
<evidence type="ECO:0000256" key="4">
    <source>
        <dbReference type="ARBA" id="ARBA00022701"/>
    </source>
</evidence>
<evidence type="ECO:0000256" key="10">
    <source>
        <dbReference type="ARBA" id="ARBA00023242"/>
    </source>
</evidence>
<feature type="coiled-coil region" evidence="12">
    <location>
        <begin position="498"/>
        <end position="579"/>
    </location>
</feature>
<proteinExistence type="inferred from homology"/>
<dbReference type="Proteomes" id="UP000001554">
    <property type="component" value="Chromosome 4"/>
</dbReference>
<dbReference type="FunFam" id="3.40.850.10:FF:000027">
    <property type="entry name" value="Kinesin-like protein"/>
    <property type="match status" value="1"/>
</dbReference>
<evidence type="ECO:0000313" key="15">
    <source>
        <dbReference type="Proteomes" id="UP000001554"/>
    </source>
</evidence>
<feature type="region of interest" description="Disordered" evidence="13">
    <location>
        <begin position="1"/>
        <end position="33"/>
    </location>
</feature>
<keyword evidence="9" id="KW-0206">Cytoskeleton</keyword>
<protein>
    <submittedName>
        <fullName evidence="16">Kinesin-like protein KIF18A</fullName>
    </submittedName>
</protein>
<dbReference type="PROSITE" id="PS00411">
    <property type="entry name" value="KINESIN_MOTOR_1"/>
    <property type="match status" value="1"/>
</dbReference>
<feature type="compositionally biased region" description="Basic residues" evidence="13">
    <location>
        <begin position="1072"/>
        <end position="1088"/>
    </location>
</feature>
<dbReference type="InterPro" id="IPR036961">
    <property type="entry name" value="Kinesin_motor_dom_sf"/>
</dbReference>
<gene>
    <name evidence="16" type="primary">LOC118414288</name>
</gene>
<dbReference type="Gene3D" id="3.40.850.10">
    <property type="entry name" value="Kinesin motor domain"/>
    <property type="match status" value="1"/>
</dbReference>
<feature type="compositionally biased region" description="Basic residues" evidence="13">
    <location>
        <begin position="1039"/>
        <end position="1048"/>
    </location>
</feature>
<feature type="region of interest" description="Disordered" evidence="13">
    <location>
        <begin position="936"/>
        <end position="990"/>
    </location>
</feature>
<evidence type="ECO:0000256" key="5">
    <source>
        <dbReference type="ARBA" id="ARBA00022741"/>
    </source>
</evidence>
<accession>A0A9J7L136</accession>
<dbReference type="PANTHER" id="PTHR47968">
    <property type="entry name" value="CENTROMERE PROTEIN E"/>
    <property type="match status" value="1"/>
</dbReference>
<evidence type="ECO:0000256" key="8">
    <source>
        <dbReference type="ARBA" id="ARBA00023175"/>
    </source>
</evidence>
<comment type="subcellular location">
    <subcellularLocation>
        <location evidence="2">Cytoplasm</location>
        <location evidence="2">Cytoskeleton</location>
    </subcellularLocation>
    <subcellularLocation>
        <location evidence="1">Nucleus</location>
    </subcellularLocation>
</comment>
<name>A0A9J7L136_BRAFL</name>
<feature type="coiled-coil region" evidence="12">
    <location>
        <begin position="391"/>
        <end position="418"/>
    </location>
</feature>
<keyword evidence="8 11" id="KW-0505">Motor protein</keyword>
<evidence type="ECO:0000313" key="16">
    <source>
        <dbReference type="RefSeq" id="XP_035674122.1"/>
    </source>
</evidence>
<evidence type="ECO:0000256" key="12">
    <source>
        <dbReference type="SAM" id="Coils"/>
    </source>
</evidence>
<evidence type="ECO:0000256" key="13">
    <source>
        <dbReference type="SAM" id="MobiDB-lite"/>
    </source>
</evidence>
<dbReference type="RefSeq" id="XP_035674122.1">
    <property type="nucleotide sequence ID" value="XM_035818229.1"/>
</dbReference>
<comment type="similarity">
    <text evidence="11">Belongs to the TRAFAC class myosin-kinesin ATPase superfamily. Kinesin family.</text>
</comment>
<feature type="region of interest" description="Disordered" evidence="13">
    <location>
        <begin position="802"/>
        <end position="829"/>
    </location>
</feature>
<feature type="compositionally biased region" description="Polar residues" evidence="13">
    <location>
        <begin position="12"/>
        <end position="32"/>
    </location>
</feature>
<feature type="compositionally biased region" description="Basic and acidic residues" evidence="13">
    <location>
        <begin position="945"/>
        <end position="968"/>
    </location>
</feature>
<feature type="region of interest" description="Disordered" evidence="13">
    <location>
        <begin position="871"/>
        <end position="903"/>
    </location>
</feature>
<keyword evidence="6 11" id="KW-0067">ATP-binding</keyword>
<feature type="binding site" evidence="11">
    <location>
        <begin position="135"/>
        <end position="142"/>
    </location>
    <ligand>
        <name>ATP</name>
        <dbReference type="ChEBI" id="CHEBI:30616"/>
    </ligand>
</feature>
<dbReference type="GO" id="GO:0008017">
    <property type="term" value="F:microtubule binding"/>
    <property type="evidence" value="ECO:0007669"/>
    <property type="project" value="InterPro"/>
</dbReference>
<dbReference type="PRINTS" id="PR00380">
    <property type="entry name" value="KINESINHEAVY"/>
</dbReference>
<dbReference type="SMART" id="SM00129">
    <property type="entry name" value="KISc"/>
    <property type="match status" value="1"/>
</dbReference>
<dbReference type="Pfam" id="PF00225">
    <property type="entry name" value="Kinesin"/>
    <property type="match status" value="1"/>
</dbReference>
<dbReference type="GO" id="GO:0005634">
    <property type="term" value="C:nucleus"/>
    <property type="evidence" value="ECO:0007669"/>
    <property type="project" value="UniProtKB-SubCell"/>
</dbReference>
<evidence type="ECO:0000256" key="2">
    <source>
        <dbReference type="ARBA" id="ARBA00004245"/>
    </source>
</evidence>
<keyword evidence="7 12" id="KW-0175">Coiled coil</keyword>
<keyword evidence="4" id="KW-0493">Microtubule</keyword>
<evidence type="ECO:0000256" key="9">
    <source>
        <dbReference type="ARBA" id="ARBA00023212"/>
    </source>
</evidence>
<dbReference type="PROSITE" id="PS50067">
    <property type="entry name" value="KINESIN_MOTOR_2"/>
    <property type="match status" value="1"/>
</dbReference>
<dbReference type="SUPFAM" id="SSF52540">
    <property type="entry name" value="P-loop containing nucleoside triphosphate hydrolases"/>
    <property type="match status" value="1"/>
</dbReference>
<dbReference type="CDD" id="cd01370">
    <property type="entry name" value="KISc_KIP3_like"/>
    <property type="match status" value="1"/>
</dbReference>
<dbReference type="PANTHER" id="PTHR47968:SF65">
    <property type="entry name" value="KINESIN MOTOR DOMAIN-CONTAINING PROTEIN"/>
    <property type="match status" value="1"/>
</dbReference>
<reference evidence="16" key="2">
    <citation type="submission" date="2025-08" db="UniProtKB">
        <authorList>
            <consortium name="RefSeq"/>
        </authorList>
    </citation>
    <scope>IDENTIFICATION</scope>
    <source>
        <strain evidence="16">S238N-H82</strain>
        <tissue evidence="16">Testes</tissue>
    </source>
</reference>
<evidence type="ECO:0000256" key="1">
    <source>
        <dbReference type="ARBA" id="ARBA00004123"/>
    </source>
</evidence>
<feature type="compositionally biased region" description="Polar residues" evidence="13">
    <location>
        <begin position="969"/>
        <end position="983"/>
    </location>
</feature>
<feature type="compositionally biased region" description="Basic residues" evidence="13">
    <location>
        <begin position="1"/>
        <end position="11"/>
    </location>
</feature>
<dbReference type="InterPro" id="IPR019821">
    <property type="entry name" value="Kinesin_motor_CS"/>
</dbReference>
<dbReference type="GeneID" id="118414288"/>
<organism evidence="15 16">
    <name type="scientific">Branchiostoma floridae</name>
    <name type="common">Florida lancelet</name>
    <name type="synonym">Amphioxus</name>
    <dbReference type="NCBI Taxonomy" id="7739"/>
    <lineage>
        <taxon>Eukaryota</taxon>
        <taxon>Metazoa</taxon>
        <taxon>Chordata</taxon>
        <taxon>Cephalochordata</taxon>
        <taxon>Leptocardii</taxon>
        <taxon>Amphioxiformes</taxon>
        <taxon>Branchiostomatidae</taxon>
        <taxon>Branchiostoma</taxon>
    </lineage>
</organism>
<keyword evidence="5 11" id="KW-0547">Nucleotide-binding</keyword>
<keyword evidence="3" id="KW-0963">Cytoplasm</keyword>
<dbReference type="KEGG" id="bfo:118414288"/>
<reference evidence="15" key="1">
    <citation type="journal article" date="2020" name="Nat. Ecol. Evol.">
        <title>Deeply conserved synteny resolves early events in vertebrate evolution.</title>
        <authorList>
            <person name="Simakov O."/>
            <person name="Marletaz F."/>
            <person name="Yue J.X."/>
            <person name="O'Connell B."/>
            <person name="Jenkins J."/>
            <person name="Brandt A."/>
            <person name="Calef R."/>
            <person name="Tung C.H."/>
            <person name="Huang T.K."/>
            <person name="Schmutz J."/>
            <person name="Satoh N."/>
            <person name="Yu J.K."/>
            <person name="Putnam N.H."/>
            <person name="Green R.E."/>
            <person name="Rokhsar D.S."/>
        </authorList>
    </citation>
    <scope>NUCLEOTIDE SEQUENCE [LARGE SCALE GENOMIC DNA]</scope>
    <source>
        <strain evidence="15">S238N-H82</strain>
    </source>
</reference>
<keyword evidence="10" id="KW-0539">Nucleus</keyword>
<dbReference type="OMA" id="RTIVRVM"/>
<dbReference type="InterPro" id="IPR027417">
    <property type="entry name" value="P-loop_NTPase"/>
</dbReference>
<feature type="region of interest" description="Disordered" evidence="13">
    <location>
        <begin position="717"/>
        <end position="741"/>
    </location>
</feature>
<evidence type="ECO:0000256" key="7">
    <source>
        <dbReference type="ARBA" id="ARBA00023054"/>
    </source>
</evidence>
<dbReference type="GO" id="GO:0003777">
    <property type="term" value="F:microtubule motor activity"/>
    <property type="evidence" value="ECO:0007669"/>
    <property type="project" value="InterPro"/>
</dbReference>
<dbReference type="OrthoDB" id="3176171at2759"/>
<dbReference type="AlphaFoldDB" id="A0A9J7L136"/>
<evidence type="ECO:0000256" key="11">
    <source>
        <dbReference type="PROSITE-ProRule" id="PRU00283"/>
    </source>
</evidence>
<dbReference type="InterPro" id="IPR027640">
    <property type="entry name" value="Kinesin-like_fam"/>
</dbReference>
<feature type="domain" description="Kinesin motor" evidence="14">
    <location>
        <begin position="31"/>
        <end position="376"/>
    </location>
</feature>
<dbReference type="GO" id="GO:0005524">
    <property type="term" value="F:ATP binding"/>
    <property type="evidence" value="ECO:0007669"/>
    <property type="project" value="UniProtKB-UniRule"/>
</dbReference>
<evidence type="ECO:0000256" key="6">
    <source>
        <dbReference type="ARBA" id="ARBA00022840"/>
    </source>
</evidence>
<evidence type="ECO:0000259" key="14">
    <source>
        <dbReference type="PROSITE" id="PS50067"/>
    </source>
</evidence>
<dbReference type="GO" id="GO:0005874">
    <property type="term" value="C:microtubule"/>
    <property type="evidence" value="ECO:0007669"/>
    <property type="project" value="UniProtKB-KW"/>
</dbReference>
<dbReference type="GO" id="GO:0007018">
    <property type="term" value="P:microtubule-based movement"/>
    <property type="evidence" value="ECO:0007669"/>
    <property type="project" value="InterPro"/>
</dbReference>
<evidence type="ECO:0000256" key="3">
    <source>
        <dbReference type="ARBA" id="ARBA00022490"/>
    </source>
</evidence>